<dbReference type="PANTHER" id="PTHR16301:SF25">
    <property type="entry name" value="PROTEIN IMPACT"/>
    <property type="match status" value="1"/>
</dbReference>
<feature type="domain" description="RWD" evidence="8">
    <location>
        <begin position="9"/>
        <end position="130"/>
    </location>
</feature>
<dbReference type="SMART" id="SM00591">
    <property type="entry name" value="RWD"/>
    <property type="match status" value="1"/>
</dbReference>
<dbReference type="CDD" id="cd23821">
    <property type="entry name" value="RWD_IMPACT"/>
    <property type="match status" value="1"/>
</dbReference>
<dbReference type="InterPro" id="IPR036956">
    <property type="entry name" value="Impact_N_sf"/>
</dbReference>
<evidence type="ECO:0000256" key="2">
    <source>
        <dbReference type="ARBA" id="ARBA00007665"/>
    </source>
</evidence>
<feature type="compositionally biased region" description="Basic and acidic residues" evidence="7">
    <location>
        <begin position="143"/>
        <end position="153"/>
    </location>
</feature>
<dbReference type="PROSITE" id="PS50908">
    <property type="entry name" value="RWD"/>
    <property type="match status" value="1"/>
</dbReference>
<dbReference type="GO" id="GO:0005737">
    <property type="term" value="C:cytoplasm"/>
    <property type="evidence" value="ECO:0007669"/>
    <property type="project" value="UniProtKB-SubCell"/>
</dbReference>
<keyword evidence="6" id="KW-0346">Stress response</keyword>
<evidence type="ECO:0000256" key="4">
    <source>
        <dbReference type="ARBA" id="ARBA00022491"/>
    </source>
</evidence>
<evidence type="ECO:0000256" key="3">
    <source>
        <dbReference type="ARBA" id="ARBA00022490"/>
    </source>
</evidence>
<accession>A0A9W8LGA3</accession>
<dbReference type="AlphaFoldDB" id="A0A9W8LGA3"/>
<dbReference type="InterPro" id="IPR006575">
    <property type="entry name" value="RWD_dom"/>
</dbReference>
<feature type="region of interest" description="Disordered" evidence="7">
    <location>
        <begin position="141"/>
        <end position="173"/>
    </location>
</feature>
<protein>
    <recommendedName>
        <fullName evidence="8">RWD domain-containing protein</fullName>
    </recommendedName>
</protein>
<dbReference type="Proteomes" id="UP001140217">
    <property type="component" value="Unassembled WGS sequence"/>
</dbReference>
<comment type="similarity">
    <text evidence="2">Belongs to the IMPACT family.</text>
</comment>
<gene>
    <name evidence="9" type="ORF">H4R18_004971</name>
</gene>
<keyword evidence="10" id="KW-1185">Reference proteome</keyword>
<evidence type="ECO:0000256" key="1">
    <source>
        <dbReference type="ARBA" id="ARBA00004496"/>
    </source>
</evidence>
<dbReference type="InterPro" id="IPR016135">
    <property type="entry name" value="UBQ-conjugating_enzyme/RWD"/>
</dbReference>
<evidence type="ECO:0000256" key="6">
    <source>
        <dbReference type="ARBA" id="ARBA00023016"/>
    </source>
</evidence>
<dbReference type="InterPro" id="IPR001498">
    <property type="entry name" value="Impact_N"/>
</dbReference>
<dbReference type="GO" id="GO:0140469">
    <property type="term" value="P:GCN2-mediated signaling"/>
    <property type="evidence" value="ECO:0007669"/>
    <property type="project" value="TreeGrafter"/>
</dbReference>
<comment type="subcellular location">
    <subcellularLocation>
        <location evidence="1">Cytoplasm</location>
    </subcellularLocation>
</comment>
<evidence type="ECO:0000313" key="9">
    <source>
        <dbReference type="EMBL" id="KAJ2777776.1"/>
    </source>
</evidence>
<dbReference type="Pfam" id="PF01205">
    <property type="entry name" value="Impact_N"/>
    <property type="match status" value="1"/>
</dbReference>
<organism evidence="9 10">
    <name type="scientific">Coemansia javaensis</name>
    <dbReference type="NCBI Taxonomy" id="2761396"/>
    <lineage>
        <taxon>Eukaryota</taxon>
        <taxon>Fungi</taxon>
        <taxon>Fungi incertae sedis</taxon>
        <taxon>Zoopagomycota</taxon>
        <taxon>Kickxellomycotina</taxon>
        <taxon>Kickxellomycetes</taxon>
        <taxon>Kickxellales</taxon>
        <taxon>Kickxellaceae</taxon>
        <taxon>Coemansia</taxon>
    </lineage>
</organism>
<dbReference type="InterPro" id="IPR023582">
    <property type="entry name" value="Impact"/>
</dbReference>
<dbReference type="Gene3D" id="3.30.230.30">
    <property type="entry name" value="Impact, N-terminal domain"/>
    <property type="match status" value="1"/>
</dbReference>
<dbReference type="SUPFAM" id="SSF54211">
    <property type="entry name" value="Ribosomal protein S5 domain 2-like"/>
    <property type="match status" value="1"/>
</dbReference>
<evidence type="ECO:0000256" key="5">
    <source>
        <dbReference type="ARBA" id="ARBA00022845"/>
    </source>
</evidence>
<proteinExistence type="inferred from homology"/>
<keyword evidence="5" id="KW-0810">Translation regulation</keyword>
<evidence type="ECO:0000256" key="7">
    <source>
        <dbReference type="SAM" id="MobiDB-lite"/>
    </source>
</evidence>
<keyword evidence="3" id="KW-0963">Cytoplasm</keyword>
<evidence type="ECO:0000259" key="8">
    <source>
        <dbReference type="PROSITE" id="PS50908"/>
    </source>
</evidence>
<dbReference type="EMBL" id="JANBUL010000268">
    <property type="protein sequence ID" value="KAJ2777776.1"/>
    <property type="molecule type" value="Genomic_DNA"/>
</dbReference>
<evidence type="ECO:0000313" key="10">
    <source>
        <dbReference type="Proteomes" id="UP001140217"/>
    </source>
</evidence>
<comment type="caution">
    <text evidence="9">The sequence shown here is derived from an EMBL/GenBank/DDBJ whole genome shotgun (WGS) entry which is preliminary data.</text>
</comment>
<sequence>MANRQRQQDEILALEAILGAAAVDRADGASFVLHVAVNAMEAQVDVRFHLPDTYPSDSPPVFEWVGARDVSAAARPQPAGFVLPARQLAFSEAMSRAAAAELHRAWAEDMCRDVVIFAWVTWLEGYLAEHWPLPLDPIPLPRDGARPDPEPSRAHPGPFSDGDGADAPPWGPFPDGGSGAVPVIYSGEPLELKKSVFLGHVARVRSVRDVELVRSTLLQNRRIAEATHNIMAYRIRLDNGSISQDNDDDGETAAGRRLAYLLQLLNAENVVVVVTRWYGGIQLGPDRFKLINNAAREALDASRLLGDQY</sequence>
<dbReference type="Gene3D" id="3.10.110.10">
    <property type="entry name" value="Ubiquitin Conjugating Enzyme"/>
    <property type="match status" value="1"/>
</dbReference>
<reference evidence="9" key="1">
    <citation type="submission" date="2022-07" db="EMBL/GenBank/DDBJ databases">
        <title>Phylogenomic reconstructions and comparative analyses of Kickxellomycotina fungi.</title>
        <authorList>
            <person name="Reynolds N.K."/>
            <person name="Stajich J.E."/>
            <person name="Barry K."/>
            <person name="Grigoriev I.V."/>
            <person name="Crous P."/>
            <person name="Smith M.E."/>
        </authorList>
    </citation>
    <scope>NUCLEOTIDE SEQUENCE</scope>
    <source>
        <strain evidence="9">NBRC 105414</strain>
    </source>
</reference>
<dbReference type="InterPro" id="IPR020568">
    <property type="entry name" value="Ribosomal_Su5_D2-typ_SF"/>
</dbReference>
<dbReference type="SUPFAM" id="SSF54495">
    <property type="entry name" value="UBC-like"/>
    <property type="match status" value="1"/>
</dbReference>
<dbReference type="Pfam" id="PF05773">
    <property type="entry name" value="RWD"/>
    <property type="match status" value="1"/>
</dbReference>
<name>A0A9W8LGA3_9FUNG</name>
<dbReference type="GO" id="GO:0006446">
    <property type="term" value="P:regulation of translational initiation"/>
    <property type="evidence" value="ECO:0007669"/>
    <property type="project" value="TreeGrafter"/>
</dbReference>
<keyword evidence="4" id="KW-0678">Repressor</keyword>
<dbReference type="OrthoDB" id="69641at2759"/>
<dbReference type="PANTHER" id="PTHR16301">
    <property type="entry name" value="IMPACT-RELATED"/>
    <property type="match status" value="1"/>
</dbReference>